<dbReference type="RefSeq" id="XP_011502606.1">
    <property type="nucleotide sequence ID" value="XM_011504304.1"/>
</dbReference>
<evidence type="ECO:0000313" key="1">
    <source>
        <dbReference type="Proteomes" id="UP000695007"/>
    </source>
</evidence>
<protein>
    <submittedName>
        <fullName evidence="2">Uncharacterized protein LOC105366001</fullName>
    </submittedName>
</protein>
<organism evidence="1 2">
    <name type="scientific">Ceratosolen solmsi marchali</name>
    <dbReference type="NCBI Taxonomy" id="326594"/>
    <lineage>
        <taxon>Eukaryota</taxon>
        <taxon>Metazoa</taxon>
        <taxon>Ecdysozoa</taxon>
        <taxon>Arthropoda</taxon>
        <taxon>Hexapoda</taxon>
        <taxon>Insecta</taxon>
        <taxon>Pterygota</taxon>
        <taxon>Neoptera</taxon>
        <taxon>Endopterygota</taxon>
        <taxon>Hymenoptera</taxon>
        <taxon>Apocrita</taxon>
        <taxon>Proctotrupomorpha</taxon>
        <taxon>Chalcidoidea</taxon>
        <taxon>Agaonidae</taxon>
        <taxon>Agaoninae</taxon>
        <taxon>Ceratosolen</taxon>
    </lineage>
</organism>
<dbReference type="AlphaFoldDB" id="A0AAJ7DZY9"/>
<gene>
    <name evidence="2" type="primary">LOC105366001</name>
</gene>
<keyword evidence="1" id="KW-1185">Reference proteome</keyword>
<accession>A0AAJ7DZY9</accession>
<evidence type="ECO:0000313" key="2">
    <source>
        <dbReference type="RefSeq" id="XP_011502606.1"/>
    </source>
</evidence>
<name>A0AAJ7DZY9_9HYME</name>
<dbReference type="GeneID" id="105366001"/>
<sequence>MDMHTNSRMTCKNGELRYYATLVIWFVLANFRVCHINAQDASINEVIPLLRGITTASMASSTPERLIACPSNRPSTLTRLLGIICERHSDCQFLGSDQRCCRGICRRGVEAPIYEPPHGDILGIQRKCPSFTFPERLPIQRCSKDADCEGLNRICCPDKSDRNLYCRIAAPIWSELPLPNNLSSLKSLVGYVQCQPAPPAVLDVFTHPCNTTIDCFPNLCCQEGSKKICRPPKRSILTLAIQATSRLIKG</sequence>
<proteinExistence type="predicted"/>
<dbReference type="Proteomes" id="UP000695007">
    <property type="component" value="Unplaced"/>
</dbReference>
<reference evidence="2" key="1">
    <citation type="submission" date="2025-08" db="UniProtKB">
        <authorList>
            <consortium name="RefSeq"/>
        </authorList>
    </citation>
    <scope>IDENTIFICATION</scope>
</reference>
<dbReference type="KEGG" id="csol:105366001"/>